<keyword evidence="3" id="KW-0804">Transcription</keyword>
<dbReference type="RefSeq" id="WP_363796413.1">
    <property type="nucleotide sequence ID" value="NZ_CP159925.1"/>
</dbReference>
<dbReference type="Pfam" id="PF12833">
    <property type="entry name" value="HTH_18"/>
    <property type="match status" value="1"/>
</dbReference>
<dbReference type="InterPro" id="IPR050204">
    <property type="entry name" value="AraC_XylS_family_regulators"/>
</dbReference>
<dbReference type="SMART" id="SM00342">
    <property type="entry name" value="HTH_ARAC"/>
    <property type="match status" value="1"/>
</dbReference>
<name>A0AAU8MMM1_9GAMM</name>
<dbReference type="Gene3D" id="1.10.10.60">
    <property type="entry name" value="Homeodomain-like"/>
    <property type="match status" value="1"/>
</dbReference>
<dbReference type="EMBL" id="CP159925">
    <property type="protein sequence ID" value="XCO73419.1"/>
    <property type="molecule type" value="Genomic_DNA"/>
</dbReference>
<dbReference type="PANTHER" id="PTHR46796">
    <property type="entry name" value="HTH-TYPE TRANSCRIPTIONAL ACTIVATOR RHAS-RELATED"/>
    <property type="match status" value="1"/>
</dbReference>
<protein>
    <submittedName>
        <fullName evidence="5">Helix-turn-helix domain-containing protein</fullName>
    </submittedName>
</protein>
<feature type="domain" description="HTH araC/xylS-type" evidence="4">
    <location>
        <begin position="159"/>
        <end position="259"/>
    </location>
</feature>
<keyword evidence="2" id="KW-0238">DNA-binding</keyword>
<evidence type="ECO:0000256" key="1">
    <source>
        <dbReference type="ARBA" id="ARBA00023015"/>
    </source>
</evidence>
<organism evidence="5">
    <name type="scientific">Lysobacter firmicutimachus</name>
    <dbReference type="NCBI Taxonomy" id="1792846"/>
    <lineage>
        <taxon>Bacteria</taxon>
        <taxon>Pseudomonadati</taxon>
        <taxon>Pseudomonadota</taxon>
        <taxon>Gammaproteobacteria</taxon>
        <taxon>Lysobacterales</taxon>
        <taxon>Lysobacteraceae</taxon>
        <taxon>Lysobacter</taxon>
    </lineage>
</organism>
<dbReference type="PANTHER" id="PTHR46796:SF15">
    <property type="entry name" value="BLL1074 PROTEIN"/>
    <property type="match status" value="1"/>
</dbReference>
<dbReference type="PROSITE" id="PS01124">
    <property type="entry name" value="HTH_ARAC_FAMILY_2"/>
    <property type="match status" value="1"/>
</dbReference>
<evidence type="ECO:0000313" key="5">
    <source>
        <dbReference type="EMBL" id="XCO73419.1"/>
    </source>
</evidence>
<dbReference type="AlphaFoldDB" id="A0AAU8MMM1"/>
<sequence length="260" mass="28305">MPAPSPTDVRMLQRAPCAALRPLVQQLIVVECVADVRDSHLPDTASVLAFSFRERCRLDDGRAVPTVAFTGLHDRLRSHEHPRGHGLALAKFTPVGAAALLRPPQDEFAGATVDLDDLAERDCGTRRLLDQLAVAADAAARLDRLEAYLLHRLGNARPDPLVAAAIGWLQRAPAGARIETLSRHIGLSQSALERRFRRIVGVTPKRYASTLRLERALAAYRPGIDLAGLALTAGYYDQAHFNHDFRRTAGLSPGAYFGSA</sequence>
<gene>
    <name evidence="5" type="ORF">ABU614_13540</name>
</gene>
<keyword evidence="1" id="KW-0805">Transcription regulation</keyword>
<proteinExistence type="predicted"/>
<dbReference type="InterPro" id="IPR018060">
    <property type="entry name" value="HTH_AraC"/>
</dbReference>
<dbReference type="GO" id="GO:0043565">
    <property type="term" value="F:sequence-specific DNA binding"/>
    <property type="evidence" value="ECO:0007669"/>
    <property type="project" value="InterPro"/>
</dbReference>
<evidence type="ECO:0000256" key="2">
    <source>
        <dbReference type="ARBA" id="ARBA00023125"/>
    </source>
</evidence>
<dbReference type="GO" id="GO:0003700">
    <property type="term" value="F:DNA-binding transcription factor activity"/>
    <property type="evidence" value="ECO:0007669"/>
    <property type="project" value="InterPro"/>
</dbReference>
<dbReference type="InterPro" id="IPR009057">
    <property type="entry name" value="Homeodomain-like_sf"/>
</dbReference>
<evidence type="ECO:0000259" key="4">
    <source>
        <dbReference type="PROSITE" id="PS01124"/>
    </source>
</evidence>
<evidence type="ECO:0000256" key="3">
    <source>
        <dbReference type="ARBA" id="ARBA00023163"/>
    </source>
</evidence>
<accession>A0AAU8MMM1</accession>
<dbReference type="SUPFAM" id="SSF46689">
    <property type="entry name" value="Homeodomain-like"/>
    <property type="match status" value="2"/>
</dbReference>
<reference evidence="5" key="1">
    <citation type="submission" date="2024-06" db="EMBL/GenBank/DDBJ databases">
        <authorList>
            <person name="Li S."/>
        </authorList>
    </citation>
    <scope>NUCLEOTIDE SEQUENCE</scope>
    <source>
        <strain evidence="5">SR10</strain>
    </source>
</reference>